<dbReference type="AlphaFoldDB" id="A0A8J3UZ96"/>
<dbReference type="PANTHER" id="PTHR43328">
    <property type="entry name" value="ACETYLTRANSFERASE-RELATED"/>
    <property type="match status" value="1"/>
</dbReference>
<dbReference type="InterPro" id="IPR016181">
    <property type="entry name" value="Acyl_CoA_acyltransferase"/>
</dbReference>
<evidence type="ECO:0000313" key="3">
    <source>
        <dbReference type="Proteomes" id="UP000605992"/>
    </source>
</evidence>
<protein>
    <submittedName>
        <fullName evidence="2">N-acetyltransferase GCN5</fullName>
    </submittedName>
</protein>
<dbReference type="PROSITE" id="PS51186">
    <property type="entry name" value="GNAT"/>
    <property type="match status" value="1"/>
</dbReference>
<dbReference type="SUPFAM" id="SSF55729">
    <property type="entry name" value="Acyl-CoA N-acyltransferases (Nat)"/>
    <property type="match status" value="1"/>
</dbReference>
<gene>
    <name evidence="2" type="ORF">Pth03_09610</name>
</gene>
<sequence>MARARLARMSDDVWLRPVEEADLELFFEHEHDPETVRRSRFTPRERERFMTHWATKVLGDPTVLVRTVVVDGETAGSVVSWWEQDRRFIGYVFGRPFWGRGIGTRALALFLEEEPVRPLYADPFAGNTGSVRLLEKSGFQRTGEVEHGENVHIMFVLGQA</sequence>
<dbReference type="Gene3D" id="3.40.630.30">
    <property type="match status" value="1"/>
</dbReference>
<dbReference type="PANTHER" id="PTHR43328:SF1">
    <property type="entry name" value="N-ACETYLTRANSFERASE DOMAIN-CONTAINING PROTEIN"/>
    <property type="match status" value="1"/>
</dbReference>
<reference evidence="2" key="1">
    <citation type="submission" date="2021-01" db="EMBL/GenBank/DDBJ databases">
        <title>Whole genome shotgun sequence of Planotetraspora thailandica NBRC 104271.</title>
        <authorList>
            <person name="Komaki H."/>
            <person name="Tamura T."/>
        </authorList>
    </citation>
    <scope>NUCLEOTIDE SEQUENCE</scope>
    <source>
        <strain evidence="2">NBRC 104271</strain>
    </source>
</reference>
<evidence type="ECO:0000259" key="1">
    <source>
        <dbReference type="PROSITE" id="PS51186"/>
    </source>
</evidence>
<proteinExistence type="predicted"/>
<name>A0A8J3UZ96_9ACTN</name>
<dbReference type="InterPro" id="IPR000182">
    <property type="entry name" value="GNAT_dom"/>
</dbReference>
<evidence type="ECO:0000313" key="2">
    <source>
        <dbReference type="EMBL" id="GII52572.1"/>
    </source>
</evidence>
<keyword evidence="3" id="KW-1185">Reference proteome</keyword>
<feature type="domain" description="N-acetyltransferase" evidence="1">
    <location>
        <begin position="13"/>
        <end position="160"/>
    </location>
</feature>
<comment type="caution">
    <text evidence="2">The sequence shown here is derived from an EMBL/GenBank/DDBJ whole genome shotgun (WGS) entry which is preliminary data.</text>
</comment>
<accession>A0A8J3UZ96</accession>
<organism evidence="2 3">
    <name type="scientific">Planotetraspora thailandica</name>
    <dbReference type="NCBI Taxonomy" id="487172"/>
    <lineage>
        <taxon>Bacteria</taxon>
        <taxon>Bacillati</taxon>
        <taxon>Actinomycetota</taxon>
        <taxon>Actinomycetes</taxon>
        <taxon>Streptosporangiales</taxon>
        <taxon>Streptosporangiaceae</taxon>
        <taxon>Planotetraspora</taxon>
    </lineage>
</organism>
<dbReference type="Pfam" id="PF13302">
    <property type="entry name" value="Acetyltransf_3"/>
    <property type="match status" value="1"/>
</dbReference>
<dbReference type="Proteomes" id="UP000605992">
    <property type="component" value="Unassembled WGS sequence"/>
</dbReference>
<dbReference type="EMBL" id="BOOR01000006">
    <property type="protein sequence ID" value="GII52572.1"/>
    <property type="molecule type" value="Genomic_DNA"/>
</dbReference>
<dbReference type="GO" id="GO:0016747">
    <property type="term" value="F:acyltransferase activity, transferring groups other than amino-acyl groups"/>
    <property type="evidence" value="ECO:0007669"/>
    <property type="project" value="InterPro"/>
</dbReference>